<dbReference type="STRING" id="121290.APY04_2195"/>
<feature type="compositionally biased region" description="Basic and acidic residues" evidence="1">
    <location>
        <begin position="51"/>
        <end position="67"/>
    </location>
</feature>
<keyword evidence="4" id="KW-1185">Reference proteome</keyword>
<feature type="signal peptide" evidence="2">
    <location>
        <begin position="1"/>
        <end position="32"/>
    </location>
</feature>
<feature type="region of interest" description="Disordered" evidence="1">
    <location>
        <begin position="35"/>
        <end position="103"/>
    </location>
</feature>
<evidence type="ECO:0000313" key="3">
    <source>
        <dbReference type="EMBL" id="KWT66788.1"/>
    </source>
</evidence>
<proteinExistence type="predicted"/>
<feature type="chain" id="PRO_5007132556" evidence="2">
    <location>
        <begin position="33"/>
        <end position="270"/>
    </location>
</feature>
<reference evidence="3 4" key="1">
    <citation type="submission" date="2015-10" db="EMBL/GenBank/DDBJ databases">
        <title>Transcriptomic analysis of a linuron degrading triple-species bacterial consortium.</title>
        <authorList>
            <person name="Albers P."/>
        </authorList>
    </citation>
    <scope>NUCLEOTIDE SEQUENCE [LARGE SCALE GENOMIC DNA]</scope>
    <source>
        <strain evidence="3 4">WDL6</strain>
    </source>
</reference>
<feature type="region of interest" description="Disordered" evidence="1">
    <location>
        <begin position="232"/>
        <end position="270"/>
    </location>
</feature>
<organism evidence="3 4">
    <name type="scientific">Hyphomicrobium sulfonivorans</name>
    <dbReference type="NCBI Taxonomy" id="121290"/>
    <lineage>
        <taxon>Bacteria</taxon>
        <taxon>Pseudomonadati</taxon>
        <taxon>Pseudomonadota</taxon>
        <taxon>Alphaproteobacteria</taxon>
        <taxon>Hyphomicrobiales</taxon>
        <taxon>Hyphomicrobiaceae</taxon>
        <taxon>Hyphomicrobium</taxon>
    </lineage>
</organism>
<keyword evidence="2" id="KW-0732">Signal</keyword>
<protein>
    <submittedName>
        <fullName evidence="3">Uncharacterized protein</fullName>
    </submittedName>
</protein>
<name>A0A109BDJ1_HYPSL</name>
<comment type="caution">
    <text evidence="3">The sequence shown here is derived from an EMBL/GenBank/DDBJ whole genome shotgun (WGS) entry which is preliminary data.</text>
</comment>
<feature type="compositionally biased region" description="Basic and acidic residues" evidence="1">
    <location>
        <begin position="86"/>
        <end position="102"/>
    </location>
</feature>
<dbReference type="EMBL" id="LMTR01000071">
    <property type="protein sequence ID" value="KWT66788.1"/>
    <property type="molecule type" value="Genomic_DNA"/>
</dbReference>
<dbReference type="AlphaFoldDB" id="A0A109BDJ1"/>
<evidence type="ECO:0000313" key="4">
    <source>
        <dbReference type="Proteomes" id="UP000059074"/>
    </source>
</evidence>
<feature type="compositionally biased region" description="Low complexity" evidence="1">
    <location>
        <begin position="68"/>
        <end position="79"/>
    </location>
</feature>
<dbReference type="Proteomes" id="UP000059074">
    <property type="component" value="Unassembled WGS sequence"/>
</dbReference>
<dbReference type="PATRIC" id="fig|121290.4.peg.2396"/>
<evidence type="ECO:0000256" key="2">
    <source>
        <dbReference type="SAM" id="SignalP"/>
    </source>
</evidence>
<sequence length="270" mass="28615">MMALCRPRLSACAGLCAAVVFGLMVVPATVVAQDKPAAADKTIEAEATEPEAAKSEAVKPETTKSDAGDAAAAPDAAKAVTGDTAKAGDETAEKDEAPKPDWDQVANIKEAATRLAQIQRTQGASGAFTFIDACYRTHRLSSAYTRAFEACIAQDYLETQILSLVYSRMPPEVLQRMNAPSPDMLAGTMLRRVSAAFGQYKLSKEQVAEFKRNIDAHGFPIMFTTLFPNTPVPQVPQAIPGGDTSNDGPDDGASKPDTSPTPDKAKPEKP</sequence>
<evidence type="ECO:0000256" key="1">
    <source>
        <dbReference type="SAM" id="MobiDB-lite"/>
    </source>
</evidence>
<accession>A0A109BDJ1</accession>
<gene>
    <name evidence="3" type="ORF">APY04_2195</name>
</gene>